<reference evidence="1 2" key="1">
    <citation type="submission" date="2015-01" db="EMBL/GenBank/DDBJ databases">
        <title>Evolution of Trichinella species and genotypes.</title>
        <authorList>
            <person name="Korhonen P.K."/>
            <person name="Edoardo P."/>
            <person name="Giuseppe L.R."/>
            <person name="Gasser R.B."/>
        </authorList>
    </citation>
    <scope>NUCLEOTIDE SEQUENCE [LARGE SCALE GENOMIC DNA]</scope>
    <source>
        <strain evidence="1">ISS2496</strain>
    </source>
</reference>
<dbReference type="EMBL" id="JYDQ01000058">
    <property type="protein sequence ID" value="KRY17656.1"/>
    <property type="molecule type" value="Genomic_DNA"/>
</dbReference>
<protein>
    <submittedName>
        <fullName evidence="1">Uncharacterized protein</fullName>
    </submittedName>
</protein>
<dbReference type="Proteomes" id="UP000054783">
    <property type="component" value="Unassembled WGS sequence"/>
</dbReference>
<organism evidence="1 2">
    <name type="scientific">Trichinella patagoniensis</name>
    <dbReference type="NCBI Taxonomy" id="990121"/>
    <lineage>
        <taxon>Eukaryota</taxon>
        <taxon>Metazoa</taxon>
        <taxon>Ecdysozoa</taxon>
        <taxon>Nematoda</taxon>
        <taxon>Enoplea</taxon>
        <taxon>Dorylaimia</taxon>
        <taxon>Trichinellida</taxon>
        <taxon>Trichinellidae</taxon>
        <taxon>Trichinella</taxon>
    </lineage>
</organism>
<comment type="caution">
    <text evidence="1">The sequence shown here is derived from an EMBL/GenBank/DDBJ whole genome shotgun (WGS) entry which is preliminary data.</text>
</comment>
<name>A0A0V0ZYD6_9BILA</name>
<accession>A0A0V0ZYD6</accession>
<evidence type="ECO:0000313" key="2">
    <source>
        <dbReference type="Proteomes" id="UP000054783"/>
    </source>
</evidence>
<gene>
    <name evidence="1" type="ORF">T12_8797</name>
</gene>
<evidence type="ECO:0000313" key="1">
    <source>
        <dbReference type="EMBL" id="KRY17656.1"/>
    </source>
</evidence>
<proteinExistence type="predicted"/>
<dbReference type="AlphaFoldDB" id="A0A0V0ZYD6"/>
<sequence>MTKKEKICHPVENCECFFAHHIVCKQNLYVHFFFVAMSYLAVERVLVQVLEQVECIVQGRGARWEMPFRIEC</sequence>
<keyword evidence="2" id="KW-1185">Reference proteome</keyword>